<organism evidence="1 2">
    <name type="scientific">Lophiotrema nucula</name>
    <dbReference type="NCBI Taxonomy" id="690887"/>
    <lineage>
        <taxon>Eukaryota</taxon>
        <taxon>Fungi</taxon>
        <taxon>Dikarya</taxon>
        <taxon>Ascomycota</taxon>
        <taxon>Pezizomycotina</taxon>
        <taxon>Dothideomycetes</taxon>
        <taxon>Pleosporomycetidae</taxon>
        <taxon>Pleosporales</taxon>
        <taxon>Lophiotremataceae</taxon>
        <taxon>Lophiotrema</taxon>
    </lineage>
</organism>
<proteinExistence type="predicted"/>
<dbReference type="AlphaFoldDB" id="A0A6A5ZNQ8"/>
<name>A0A6A5ZNQ8_9PLEO</name>
<sequence length="524" mass="59688">MSTLEQLPQALRRRIFRYLLVSDSVRQPHNHLLVEHYSFEVNLLRVNKAVNKDAADILYTENVFVKLDWSWDENFKAMYNHEVPFFKLSKSFDHHFAEIIIKFKIGKNGGSPCLLLLDDIPKLARLLRILDLANFMGFDFIFNLRQPLKALLPLNVTQQEQLLAPFERVRGTGFVQKVSIKGPVDMSLAQRVQGTMTQKVQWLRGGAWEIHDLARDIKRKGDLAFSLNNADMAKAKFDDSRNFDETAFKRNSMMEGIDQKLHRAMLRMVTINWVDCALLAISDATFVEEGRRLYEAPANIAHHIELAEKTNIEKSEEIVPKAVIARFYHINGVAEFGLGHPVKAAKSFAKAYKILPTARYKSGYELGKCWKNLTEDTRKSRLEAELAALPKKPINIPDMKRYSTPEVASEHWIMRQLGYQGDIPYADMIASEIAICMTTKPHPNQRRPGPRTARIGEVHEEVLRKRVDKLRKTANGPVAKGRLISWVGLKADQLGSTSILDDPAQADMLQDMSDNLRSQGCSPQ</sequence>
<evidence type="ECO:0000313" key="1">
    <source>
        <dbReference type="EMBL" id="KAF2121069.1"/>
    </source>
</evidence>
<evidence type="ECO:0000313" key="2">
    <source>
        <dbReference type="Proteomes" id="UP000799770"/>
    </source>
</evidence>
<dbReference type="Proteomes" id="UP000799770">
    <property type="component" value="Unassembled WGS sequence"/>
</dbReference>
<gene>
    <name evidence="1" type="ORF">BDV96DRAFT_203189</name>
</gene>
<accession>A0A6A5ZNQ8</accession>
<dbReference type="OrthoDB" id="3779632at2759"/>
<protein>
    <submittedName>
        <fullName evidence="1">Uncharacterized protein</fullName>
    </submittedName>
</protein>
<dbReference type="EMBL" id="ML977312">
    <property type="protein sequence ID" value="KAF2121069.1"/>
    <property type="molecule type" value="Genomic_DNA"/>
</dbReference>
<reference evidence="1" key="1">
    <citation type="journal article" date="2020" name="Stud. Mycol.">
        <title>101 Dothideomycetes genomes: a test case for predicting lifestyles and emergence of pathogens.</title>
        <authorList>
            <person name="Haridas S."/>
            <person name="Albert R."/>
            <person name="Binder M."/>
            <person name="Bloem J."/>
            <person name="Labutti K."/>
            <person name="Salamov A."/>
            <person name="Andreopoulos B."/>
            <person name="Baker S."/>
            <person name="Barry K."/>
            <person name="Bills G."/>
            <person name="Bluhm B."/>
            <person name="Cannon C."/>
            <person name="Castanera R."/>
            <person name="Culley D."/>
            <person name="Daum C."/>
            <person name="Ezra D."/>
            <person name="Gonzalez J."/>
            <person name="Henrissat B."/>
            <person name="Kuo A."/>
            <person name="Liang C."/>
            <person name="Lipzen A."/>
            <person name="Lutzoni F."/>
            <person name="Magnuson J."/>
            <person name="Mondo S."/>
            <person name="Nolan M."/>
            <person name="Ohm R."/>
            <person name="Pangilinan J."/>
            <person name="Park H.-J."/>
            <person name="Ramirez L."/>
            <person name="Alfaro M."/>
            <person name="Sun H."/>
            <person name="Tritt A."/>
            <person name="Yoshinaga Y."/>
            <person name="Zwiers L.-H."/>
            <person name="Turgeon B."/>
            <person name="Goodwin S."/>
            <person name="Spatafora J."/>
            <person name="Crous P."/>
            <person name="Grigoriev I."/>
        </authorList>
    </citation>
    <scope>NUCLEOTIDE SEQUENCE</scope>
    <source>
        <strain evidence="1">CBS 627.86</strain>
    </source>
</reference>
<keyword evidence="2" id="KW-1185">Reference proteome</keyword>